<dbReference type="Pfam" id="PF12698">
    <property type="entry name" value="ABC2_membrane_3"/>
    <property type="match status" value="1"/>
</dbReference>
<dbReference type="PANTHER" id="PTHR30294">
    <property type="entry name" value="MEMBRANE COMPONENT OF ABC TRANSPORTER YHHJ-RELATED"/>
    <property type="match status" value="1"/>
</dbReference>
<evidence type="ECO:0000256" key="4">
    <source>
        <dbReference type="ARBA" id="ARBA00022989"/>
    </source>
</evidence>
<evidence type="ECO:0000256" key="5">
    <source>
        <dbReference type="ARBA" id="ARBA00023136"/>
    </source>
</evidence>
<dbReference type="GO" id="GO:0005886">
    <property type="term" value="C:plasma membrane"/>
    <property type="evidence" value="ECO:0007669"/>
    <property type="project" value="UniProtKB-SubCell"/>
</dbReference>
<feature type="transmembrane region" description="Helical" evidence="6">
    <location>
        <begin position="254"/>
        <end position="272"/>
    </location>
</feature>
<comment type="caution">
    <text evidence="8">The sequence shown here is derived from an EMBL/GenBank/DDBJ whole genome shotgun (WGS) entry which is preliminary data.</text>
</comment>
<feature type="transmembrane region" description="Helical" evidence="6">
    <location>
        <begin position="221"/>
        <end position="242"/>
    </location>
</feature>
<evidence type="ECO:0000256" key="6">
    <source>
        <dbReference type="SAM" id="Phobius"/>
    </source>
</evidence>
<feature type="transmembrane region" description="Helical" evidence="6">
    <location>
        <begin position="177"/>
        <end position="196"/>
    </location>
</feature>
<dbReference type="PANTHER" id="PTHR30294:SF46">
    <property type="entry name" value="ABC TRANSPORTER PERMEASE"/>
    <property type="match status" value="1"/>
</dbReference>
<name>A0A917PXN3_9PSED</name>
<dbReference type="EMBL" id="BMPO01000005">
    <property type="protein sequence ID" value="GGJ97571.1"/>
    <property type="molecule type" value="Genomic_DNA"/>
</dbReference>
<dbReference type="Gene3D" id="3.40.1710.10">
    <property type="entry name" value="abc type-2 transporter like domain"/>
    <property type="match status" value="1"/>
</dbReference>
<dbReference type="AlphaFoldDB" id="A0A917PXN3"/>
<dbReference type="InterPro" id="IPR013525">
    <property type="entry name" value="ABC2_TM"/>
</dbReference>
<proteinExistence type="predicted"/>
<sequence>MLNFWKVLQLSLKNMLAKPLWLLLVATVCIASLPYLGRTIDNLPVAVVDMDHTSASRQLSRLLDAAPKIAVRSYDNLPDAKRDLAWRELFGVIIIPVDFEKRLLRGESLVVPVFGDATNRMANGQIQQDITATYNQLLNDLNRAVLMREGFSERQADVILRPLITRLVDLYNPGTSFAAIVLPGLVTLVLQHGLLLSSTRINLNLRGGTPRSLRQPLSTRLGRYAAQLLVWMVLAMLLYVIWPHIFGFRQTASFWALLGLVLPFLLAVLAFSEFLAELLPSEEAVYLTLTFVTMPLFYLAGYTWPPQAMPQWVLWLANAIPSTWAIRAVAEMNQMNLPLLETGRHVLVLLALAAGYGLAGTLIYQWRNYRRDHGKEPTPLA</sequence>
<protein>
    <recommendedName>
        <fullName evidence="7">ABC-2 type transporter transmembrane domain-containing protein</fullName>
    </recommendedName>
</protein>
<evidence type="ECO:0000256" key="2">
    <source>
        <dbReference type="ARBA" id="ARBA00022475"/>
    </source>
</evidence>
<feature type="transmembrane region" description="Helical" evidence="6">
    <location>
        <begin position="345"/>
        <end position="366"/>
    </location>
</feature>
<keyword evidence="3 6" id="KW-0812">Transmembrane</keyword>
<keyword evidence="4 6" id="KW-1133">Transmembrane helix</keyword>
<accession>A0A917PXN3</accession>
<evidence type="ECO:0000256" key="3">
    <source>
        <dbReference type="ARBA" id="ARBA00022692"/>
    </source>
</evidence>
<reference evidence="8" key="1">
    <citation type="journal article" date="2014" name="Int. J. Syst. Evol. Microbiol.">
        <title>Complete genome sequence of Corynebacterium casei LMG S-19264T (=DSM 44701T), isolated from a smear-ripened cheese.</title>
        <authorList>
            <consortium name="US DOE Joint Genome Institute (JGI-PGF)"/>
            <person name="Walter F."/>
            <person name="Albersmeier A."/>
            <person name="Kalinowski J."/>
            <person name="Ruckert C."/>
        </authorList>
    </citation>
    <scope>NUCLEOTIDE SEQUENCE</scope>
    <source>
        <strain evidence="8">JCM 30078</strain>
    </source>
</reference>
<evidence type="ECO:0000313" key="8">
    <source>
        <dbReference type="EMBL" id="GGJ97571.1"/>
    </source>
</evidence>
<dbReference type="Proteomes" id="UP000635983">
    <property type="component" value="Unassembled WGS sequence"/>
</dbReference>
<gene>
    <name evidence="8" type="ORF">GCM10009304_24340</name>
</gene>
<evidence type="ECO:0000313" key="9">
    <source>
        <dbReference type="Proteomes" id="UP000635983"/>
    </source>
</evidence>
<dbReference type="GO" id="GO:0140359">
    <property type="term" value="F:ABC-type transporter activity"/>
    <property type="evidence" value="ECO:0007669"/>
    <property type="project" value="InterPro"/>
</dbReference>
<evidence type="ECO:0000259" key="7">
    <source>
        <dbReference type="Pfam" id="PF12698"/>
    </source>
</evidence>
<feature type="transmembrane region" description="Helical" evidence="6">
    <location>
        <begin position="20"/>
        <end position="37"/>
    </location>
</feature>
<feature type="domain" description="ABC-2 type transporter transmembrane" evidence="7">
    <location>
        <begin position="21"/>
        <end position="360"/>
    </location>
</feature>
<comment type="subcellular location">
    <subcellularLocation>
        <location evidence="1">Cell membrane</location>
        <topology evidence="1">Multi-pass membrane protein</topology>
    </subcellularLocation>
</comment>
<organism evidence="8 9">
    <name type="scientific">Pseudomonas matsuisoli</name>
    <dbReference type="NCBI Taxonomy" id="1515666"/>
    <lineage>
        <taxon>Bacteria</taxon>
        <taxon>Pseudomonadati</taxon>
        <taxon>Pseudomonadota</taxon>
        <taxon>Gammaproteobacteria</taxon>
        <taxon>Pseudomonadales</taxon>
        <taxon>Pseudomonadaceae</taxon>
        <taxon>Pseudomonas</taxon>
    </lineage>
</organism>
<evidence type="ECO:0000256" key="1">
    <source>
        <dbReference type="ARBA" id="ARBA00004651"/>
    </source>
</evidence>
<keyword evidence="5 6" id="KW-0472">Membrane</keyword>
<keyword evidence="9" id="KW-1185">Reference proteome</keyword>
<reference evidence="8" key="2">
    <citation type="submission" date="2020-09" db="EMBL/GenBank/DDBJ databases">
        <authorList>
            <person name="Sun Q."/>
            <person name="Ohkuma M."/>
        </authorList>
    </citation>
    <scope>NUCLEOTIDE SEQUENCE</scope>
    <source>
        <strain evidence="8">JCM 30078</strain>
    </source>
</reference>
<feature type="transmembrane region" description="Helical" evidence="6">
    <location>
        <begin position="284"/>
        <end position="304"/>
    </location>
</feature>
<keyword evidence="2" id="KW-1003">Cell membrane</keyword>
<dbReference type="InterPro" id="IPR051449">
    <property type="entry name" value="ABC-2_transporter_component"/>
</dbReference>